<accession>A0A7N0U3H4</accession>
<dbReference type="AlphaFoldDB" id="A0A7N0U3H4"/>
<keyword evidence="2" id="KW-1185">Reference proteome</keyword>
<dbReference type="Gramene" id="Kaladp0053s0369.1.v1.1">
    <property type="protein sequence ID" value="Kaladp0053s0369.1.v1.1.CDS.1"/>
    <property type="gene ID" value="Kaladp0053s0369.v1.1"/>
</dbReference>
<sequence length="193" mass="21044">MAPHAEPEFNMCSKSRMFSLSKSSSKLSSEGLSRTVSDISVELTKEVVLELKEAKLQPISEVEDAKCECCGMTEECTTEYIDRVRGKFSGKWICGLCSEAVKEGMEKNGGKGEEALSSHMSACARFNKFGRAYPILYQAEAMREMFKKNAREGVIRGKSISPRDVAGGPNKGGLARSSSCIPAITKDLKGLKI</sequence>
<dbReference type="Pfam" id="PF07911">
    <property type="entry name" value="DUF1677"/>
    <property type="match status" value="1"/>
</dbReference>
<organism evidence="1 2">
    <name type="scientific">Kalanchoe fedtschenkoi</name>
    <name type="common">Lavender scallops</name>
    <name type="synonym">South American air plant</name>
    <dbReference type="NCBI Taxonomy" id="63787"/>
    <lineage>
        <taxon>Eukaryota</taxon>
        <taxon>Viridiplantae</taxon>
        <taxon>Streptophyta</taxon>
        <taxon>Embryophyta</taxon>
        <taxon>Tracheophyta</taxon>
        <taxon>Spermatophyta</taxon>
        <taxon>Magnoliopsida</taxon>
        <taxon>eudicotyledons</taxon>
        <taxon>Gunneridae</taxon>
        <taxon>Pentapetalae</taxon>
        <taxon>Saxifragales</taxon>
        <taxon>Crassulaceae</taxon>
        <taxon>Kalanchoe</taxon>
    </lineage>
</organism>
<evidence type="ECO:0000313" key="1">
    <source>
        <dbReference type="EnsemblPlants" id="Kaladp0053s0369.1.v1.1.CDS.1"/>
    </source>
</evidence>
<proteinExistence type="predicted"/>
<evidence type="ECO:0008006" key="3">
    <source>
        <dbReference type="Google" id="ProtNLM"/>
    </source>
</evidence>
<dbReference type="Proteomes" id="UP000594263">
    <property type="component" value="Unplaced"/>
</dbReference>
<protein>
    <recommendedName>
        <fullName evidence="3">DUF1677 family protein</fullName>
    </recommendedName>
</protein>
<evidence type="ECO:0000313" key="2">
    <source>
        <dbReference type="Proteomes" id="UP000594263"/>
    </source>
</evidence>
<dbReference type="InterPro" id="IPR012876">
    <property type="entry name" value="DUF1677_pln"/>
</dbReference>
<reference evidence="1" key="1">
    <citation type="submission" date="2021-01" db="UniProtKB">
        <authorList>
            <consortium name="EnsemblPlants"/>
        </authorList>
    </citation>
    <scope>IDENTIFICATION</scope>
</reference>
<dbReference type="PANTHER" id="PTHR33108:SF51">
    <property type="entry name" value="DUF1677 FAMILY PROTEIN (DUF1677)"/>
    <property type="match status" value="1"/>
</dbReference>
<dbReference type="PANTHER" id="PTHR33108">
    <property type="entry name" value="OS01G0745000 PROTEIN"/>
    <property type="match status" value="1"/>
</dbReference>
<name>A0A7N0U3H4_KALFE</name>
<dbReference type="OMA" id="MSVCVRF"/>
<dbReference type="EnsemblPlants" id="Kaladp0053s0369.1.v1.1">
    <property type="protein sequence ID" value="Kaladp0053s0369.1.v1.1.CDS.1"/>
    <property type="gene ID" value="Kaladp0053s0369.v1.1"/>
</dbReference>